<dbReference type="InterPro" id="IPR050361">
    <property type="entry name" value="MPP/UQCRC_Complex"/>
</dbReference>
<keyword evidence="4" id="KW-1185">Reference proteome</keyword>
<keyword evidence="3" id="KW-0645">Protease</keyword>
<proteinExistence type="predicted"/>
<feature type="region of interest" description="Disordered" evidence="1">
    <location>
        <begin position="227"/>
        <end position="250"/>
    </location>
</feature>
<reference evidence="3 4" key="1">
    <citation type="submission" date="2012-09" db="EMBL/GenBank/DDBJ databases">
        <title>Genome Sequence of Bacillus sp. DW5-4.</title>
        <authorList>
            <person name="Lai Q."/>
            <person name="Liu Y."/>
            <person name="Shao Z."/>
        </authorList>
    </citation>
    <scope>NUCLEOTIDE SEQUENCE [LARGE SCALE GENOMIC DNA]</scope>
    <source>
        <strain evidence="3 4">DW5-4</strain>
    </source>
</reference>
<evidence type="ECO:0000259" key="2">
    <source>
        <dbReference type="Pfam" id="PF05193"/>
    </source>
</evidence>
<dbReference type="InterPro" id="IPR011249">
    <property type="entry name" value="Metalloenz_LuxS/M16"/>
</dbReference>
<dbReference type="RefSeq" id="WP_034317584.1">
    <property type="nucleotide sequence ID" value="NZ_JOTP01000002.1"/>
</dbReference>
<dbReference type="GO" id="GO:0006508">
    <property type="term" value="P:proteolysis"/>
    <property type="evidence" value="ECO:0007669"/>
    <property type="project" value="UniProtKB-KW"/>
</dbReference>
<organism evidence="3 4">
    <name type="scientific">Bacillus zhangzhouensis</name>
    <dbReference type="NCBI Taxonomy" id="1178540"/>
    <lineage>
        <taxon>Bacteria</taxon>
        <taxon>Bacillati</taxon>
        <taxon>Bacillota</taxon>
        <taxon>Bacilli</taxon>
        <taxon>Bacillales</taxon>
        <taxon>Bacillaceae</taxon>
        <taxon>Bacillus</taxon>
    </lineage>
</organism>
<dbReference type="eggNOG" id="COG0612">
    <property type="taxonomic scope" value="Bacteria"/>
</dbReference>
<dbReference type="AlphaFoldDB" id="A0A081LEV7"/>
<evidence type="ECO:0000256" key="1">
    <source>
        <dbReference type="SAM" id="MobiDB-lite"/>
    </source>
</evidence>
<dbReference type="PANTHER" id="PTHR11851">
    <property type="entry name" value="METALLOPROTEASE"/>
    <property type="match status" value="1"/>
</dbReference>
<dbReference type="OrthoDB" id="9762085at2"/>
<protein>
    <submittedName>
        <fullName evidence="3">Zinc protease</fullName>
    </submittedName>
</protein>
<sequence length="426" mass="48854">MTYLQEKTLDTPGLHTHIVKTEKFKTVTILFKMLAPLSKDDVTMRSLFPHVLLRGTEKMPKTGELRAYFDELYGATVSADMAKKGENHIITFRLEMANEKYLKDQTPLLEKGIALLSDLLFHPHVEDGVFSHLYVEQEKRTLKQRIQAVYDDKMRYSNLRLVQEMCKGEPYALHVNGEMEDLENITANTLFEAYEHALQSNQLDLYVVGDVDEQDINRMVSQYFKTTEREPIKQNTESSRSQKEPKEVIDEEDVKQGKLNIGFRTHTTIADEDYPALHLFNGIFGGFSHSKLFINVREKESLAYYAVSRLESFKGLMMVMSGIEVGNYQQAVDIIKEQFDAMQKGDFSEEAIDQTKAVVKNQLLETIDTSYGTAEYLYQHAVVPTDETLDSFLEALDRVTKEDIIKVGQKIEWDTTYFLKGTEGAS</sequence>
<evidence type="ECO:0000313" key="4">
    <source>
        <dbReference type="Proteomes" id="UP000028091"/>
    </source>
</evidence>
<name>A0A081LEV7_9BACI</name>
<feature type="domain" description="Peptidase M16 C-terminal" evidence="2">
    <location>
        <begin position="184"/>
        <end position="357"/>
    </location>
</feature>
<evidence type="ECO:0000313" key="3">
    <source>
        <dbReference type="EMBL" id="KEP27783.1"/>
    </source>
</evidence>
<accession>A0A081LEV7</accession>
<dbReference type="SUPFAM" id="SSF63411">
    <property type="entry name" value="LuxS/MPP-like metallohydrolase"/>
    <property type="match status" value="2"/>
</dbReference>
<dbReference type="EMBL" id="JOTP01000002">
    <property type="protein sequence ID" value="KEP27783.1"/>
    <property type="molecule type" value="Genomic_DNA"/>
</dbReference>
<dbReference type="Proteomes" id="UP000028091">
    <property type="component" value="Unassembled WGS sequence"/>
</dbReference>
<gene>
    <name evidence="3" type="ORF">BA70_06855</name>
</gene>
<dbReference type="GO" id="GO:0046872">
    <property type="term" value="F:metal ion binding"/>
    <property type="evidence" value="ECO:0007669"/>
    <property type="project" value="InterPro"/>
</dbReference>
<dbReference type="Gene3D" id="3.30.830.10">
    <property type="entry name" value="Metalloenzyme, LuxS/M16 peptidase-like"/>
    <property type="match status" value="2"/>
</dbReference>
<dbReference type="Pfam" id="PF05193">
    <property type="entry name" value="Peptidase_M16_C"/>
    <property type="match status" value="1"/>
</dbReference>
<dbReference type="InterPro" id="IPR007863">
    <property type="entry name" value="Peptidase_M16_C"/>
</dbReference>
<dbReference type="NCBIfam" id="NF047422">
    <property type="entry name" value="YfmF_fam"/>
    <property type="match status" value="1"/>
</dbReference>
<dbReference type="PANTHER" id="PTHR11851:SF186">
    <property type="entry name" value="INACTIVE METALLOPROTEASE YMFF-RELATED"/>
    <property type="match status" value="1"/>
</dbReference>
<comment type="caution">
    <text evidence="3">The sequence shown here is derived from an EMBL/GenBank/DDBJ whole genome shotgun (WGS) entry which is preliminary data.</text>
</comment>
<keyword evidence="3" id="KW-0378">Hydrolase</keyword>
<dbReference type="GO" id="GO:0008233">
    <property type="term" value="F:peptidase activity"/>
    <property type="evidence" value="ECO:0007669"/>
    <property type="project" value="UniProtKB-KW"/>
</dbReference>